<proteinExistence type="predicted"/>
<dbReference type="InterPro" id="IPR011330">
    <property type="entry name" value="Glyco_hydro/deAcase_b/a-brl"/>
</dbReference>
<dbReference type="PANTHER" id="PTHR10587:SF128">
    <property type="entry name" value="POLYSACCHARIDE DEACETYLASE PDAB-RELATED"/>
    <property type="match status" value="1"/>
</dbReference>
<evidence type="ECO:0000313" key="3">
    <source>
        <dbReference type="EMBL" id="TDX46617.1"/>
    </source>
</evidence>
<dbReference type="InterPro" id="IPR002509">
    <property type="entry name" value="NODB_dom"/>
</dbReference>
<name>A0A4R8GX98_9FIRM</name>
<dbReference type="Gene3D" id="3.20.20.370">
    <property type="entry name" value="Glycoside hydrolase/deacetylase"/>
    <property type="match status" value="1"/>
</dbReference>
<dbReference type="STRING" id="926561.GCA_000379025_03038"/>
<keyword evidence="1" id="KW-1133">Transmembrane helix</keyword>
<keyword evidence="4" id="KW-1185">Reference proteome</keyword>
<keyword evidence="1" id="KW-0472">Membrane</keyword>
<dbReference type="RefSeq" id="WP_134118629.1">
    <property type="nucleotide sequence ID" value="NZ_SOEG01000038.1"/>
</dbReference>
<protein>
    <submittedName>
        <fullName evidence="3">Polysaccharide deacetylase family sporulation protein PdaB</fullName>
    </submittedName>
</protein>
<dbReference type="GO" id="GO:0016810">
    <property type="term" value="F:hydrolase activity, acting on carbon-nitrogen (but not peptide) bonds"/>
    <property type="evidence" value="ECO:0007669"/>
    <property type="project" value="InterPro"/>
</dbReference>
<feature type="domain" description="NodB homology" evidence="2">
    <location>
        <begin position="55"/>
        <end position="232"/>
    </location>
</feature>
<dbReference type="InterPro" id="IPR050248">
    <property type="entry name" value="Polysacc_deacetylase_ArnD"/>
</dbReference>
<dbReference type="PROSITE" id="PS51677">
    <property type="entry name" value="NODB"/>
    <property type="match status" value="1"/>
</dbReference>
<keyword evidence="1" id="KW-0812">Transmembrane</keyword>
<accession>A0A4R8GX98</accession>
<organism evidence="3 4">
    <name type="scientific">Orenia marismortui</name>
    <dbReference type="NCBI Taxonomy" id="46469"/>
    <lineage>
        <taxon>Bacteria</taxon>
        <taxon>Bacillati</taxon>
        <taxon>Bacillota</taxon>
        <taxon>Clostridia</taxon>
        <taxon>Halanaerobiales</taxon>
        <taxon>Halobacteroidaceae</taxon>
        <taxon>Orenia</taxon>
    </lineage>
</organism>
<gene>
    <name evidence="3" type="ORF">C7959_1389</name>
</gene>
<sequence>MEIDLTKRDLLIFSVVLSISFFLLGLVTNDIFNHQAIRVSNNKLVPIYKVDTPEKKVAITLDGMWGSKNTSELLKIFRENNVNITFFFGGNWLEEYPHLVKEIAANGHEVGNHSYTHPHMASLNREQIEVELNKTGELIKDLTGKKPFLFRPPFGEYNNLLIKTCEELGYYPIQWSIDSHDWMDVSTDYIVKRVLDNIEAGSIILMHNNGQNTPQALRKILPELKRRGYKVVPLSKLIYLKDYYVESYSGIQKKRGVEK</sequence>
<dbReference type="GO" id="GO:0005975">
    <property type="term" value="P:carbohydrate metabolic process"/>
    <property type="evidence" value="ECO:0007669"/>
    <property type="project" value="InterPro"/>
</dbReference>
<dbReference type="AlphaFoldDB" id="A0A4R8GX98"/>
<dbReference type="PANTHER" id="PTHR10587">
    <property type="entry name" value="GLYCOSYL TRANSFERASE-RELATED"/>
    <property type="match status" value="1"/>
</dbReference>
<evidence type="ECO:0000256" key="1">
    <source>
        <dbReference type="SAM" id="Phobius"/>
    </source>
</evidence>
<dbReference type="Proteomes" id="UP000295832">
    <property type="component" value="Unassembled WGS sequence"/>
</dbReference>
<dbReference type="CDD" id="cd10917">
    <property type="entry name" value="CE4_NodB_like_6s_7s"/>
    <property type="match status" value="1"/>
</dbReference>
<evidence type="ECO:0000313" key="4">
    <source>
        <dbReference type="Proteomes" id="UP000295832"/>
    </source>
</evidence>
<dbReference type="Pfam" id="PF01522">
    <property type="entry name" value="Polysacc_deac_1"/>
    <property type="match status" value="1"/>
</dbReference>
<evidence type="ECO:0000259" key="2">
    <source>
        <dbReference type="PROSITE" id="PS51677"/>
    </source>
</evidence>
<feature type="transmembrane region" description="Helical" evidence="1">
    <location>
        <begin position="12"/>
        <end position="32"/>
    </location>
</feature>
<comment type="caution">
    <text evidence="3">The sequence shown here is derived from an EMBL/GenBank/DDBJ whole genome shotgun (WGS) entry which is preliminary data.</text>
</comment>
<dbReference type="GO" id="GO:0016020">
    <property type="term" value="C:membrane"/>
    <property type="evidence" value="ECO:0007669"/>
    <property type="project" value="TreeGrafter"/>
</dbReference>
<dbReference type="EMBL" id="SOEG01000038">
    <property type="protein sequence ID" value="TDX46617.1"/>
    <property type="molecule type" value="Genomic_DNA"/>
</dbReference>
<dbReference type="SUPFAM" id="SSF88713">
    <property type="entry name" value="Glycoside hydrolase/deacetylase"/>
    <property type="match status" value="1"/>
</dbReference>
<reference evidence="3 4" key="1">
    <citation type="submission" date="2019-03" db="EMBL/GenBank/DDBJ databases">
        <title>Subsurface microbial communities from deep shales in Ohio and West Virginia, USA.</title>
        <authorList>
            <person name="Wrighton K."/>
        </authorList>
    </citation>
    <scope>NUCLEOTIDE SEQUENCE [LARGE SCALE GENOMIC DNA]</scope>
    <source>
        <strain evidence="3 4">MSL 6dP</strain>
    </source>
</reference>